<feature type="region of interest" description="Disordered" evidence="1">
    <location>
        <begin position="38"/>
        <end position="72"/>
    </location>
</feature>
<dbReference type="EMBL" id="CAMGYJ010000002">
    <property type="protein sequence ID" value="CAI0374647.1"/>
    <property type="molecule type" value="Genomic_DNA"/>
</dbReference>
<feature type="non-terminal residue" evidence="2">
    <location>
        <position position="1"/>
    </location>
</feature>
<reference evidence="2" key="1">
    <citation type="submission" date="2022-08" db="EMBL/GenBank/DDBJ databases">
        <authorList>
            <person name="Gutierrez-Valencia J."/>
        </authorList>
    </citation>
    <scope>NUCLEOTIDE SEQUENCE</scope>
</reference>
<evidence type="ECO:0000313" key="2">
    <source>
        <dbReference type="EMBL" id="CAI0374647.1"/>
    </source>
</evidence>
<proteinExistence type="predicted"/>
<dbReference type="AlphaFoldDB" id="A0AAV0GPS9"/>
<gene>
    <name evidence="2" type="ORF">LITE_LOCUS295</name>
</gene>
<name>A0AAV0GPS9_9ROSI</name>
<keyword evidence="3" id="KW-1185">Reference proteome</keyword>
<accession>A0AAV0GPS9</accession>
<evidence type="ECO:0000313" key="3">
    <source>
        <dbReference type="Proteomes" id="UP001154282"/>
    </source>
</evidence>
<dbReference type="Proteomes" id="UP001154282">
    <property type="component" value="Unassembled WGS sequence"/>
</dbReference>
<evidence type="ECO:0000256" key="1">
    <source>
        <dbReference type="SAM" id="MobiDB-lite"/>
    </source>
</evidence>
<sequence>GSSTTKILSHQLHRCHLISPLWAPTVFAQRVQKKPSRDQLEIGFERAQNGRKAKTQSPAKHTYNEAESAPYSSPPVLTPISYRIAAFVSPWSSDSGKLFFLAFAKVEGHWVVW</sequence>
<organism evidence="2 3">
    <name type="scientific">Linum tenue</name>
    <dbReference type="NCBI Taxonomy" id="586396"/>
    <lineage>
        <taxon>Eukaryota</taxon>
        <taxon>Viridiplantae</taxon>
        <taxon>Streptophyta</taxon>
        <taxon>Embryophyta</taxon>
        <taxon>Tracheophyta</taxon>
        <taxon>Spermatophyta</taxon>
        <taxon>Magnoliopsida</taxon>
        <taxon>eudicotyledons</taxon>
        <taxon>Gunneridae</taxon>
        <taxon>Pentapetalae</taxon>
        <taxon>rosids</taxon>
        <taxon>fabids</taxon>
        <taxon>Malpighiales</taxon>
        <taxon>Linaceae</taxon>
        <taxon>Linum</taxon>
    </lineage>
</organism>
<comment type="caution">
    <text evidence="2">The sequence shown here is derived from an EMBL/GenBank/DDBJ whole genome shotgun (WGS) entry which is preliminary data.</text>
</comment>
<protein>
    <submittedName>
        <fullName evidence="2">Uncharacterized protein</fullName>
    </submittedName>
</protein>